<feature type="signal peptide" evidence="1">
    <location>
        <begin position="1"/>
        <end position="34"/>
    </location>
</feature>
<dbReference type="AlphaFoldDB" id="A0AAC9HN85"/>
<evidence type="ECO:0000313" key="2">
    <source>
        <dbReference type="EMBL" id="AOS62419.1"/>
    </source>
</evidence>
<proteinExistence type="predicted"/>
<gene>
    <name evidence="2" type="ORF">TL08_08010</name>
</gene>
<evidence type="ECO:0000256" key="1">
    <source>
        <dbReference type="SAM" id="SignalP"/>
    </source>
</evidence>
<dbReference type="KEGG" id="ahm:TL08_08010"/>
<feature type="chain" id="PRO_5042189954" description="TAT (Twin-arginine translocation) pathway signal sequence" evidence="1">
    <location>
        <begin position="35"/>
        <end position="68"/>
    </location>
</feature>
<evidence type="ECO:0008006" key="4">
    <source>
        <dbReference type="Google" id="ProtNLM"/>
    </source>
</evidence>
<accession>A0AAC9HN85</accession>
<keyword evidence="3" id="KW-1185">Reference proteome</keyword>
<sequence length="68" mass="6586">MSEAVRSRRGFLGLSGSVLAAGAAIAVLSPTAAAATSNQAAGLVPQAEVDEFTGEPLNAGVSCQQGGV</sequence>
<dbReference type="RefSeq" id="WP_184285096.1">
    <property type="nucleotide sequence ID" value="NZ_JACHIS010000001.1"/>
</dbReference>
<protein>
    <recommendedName>
        <fullName evidence="4">TAT (Twin-arginine translocation) pathway signal sequence</fullName>
    </recommendedName>
</protein>
<name>A0AAC9HN85_9PSEU</name>
<evidence type="ECO:0000313" key="3">
    <source>
        <dbReference type="Proteomes" id="UP000095210"/>
    </source>
</evidence>
<dbReference type="PROSITE" id="PS51318">
    <property type="entry name" value="TAT"/>
    <property type="match status" value="1"/>
</dbReference>
<organism evidence="2 3">
    <name type="scientific">Actinoalloteichus hymeniacidonis</name>
    <dbReference type="NCBI Taxonomy" id="340345"/>
    <lineage>
        <taxon>Bacteria</taxon>
        <taxon>Bacillati</taxon>
        <taxon>Actinomycetota</taxon>
        <taxon>Actinomycetes</taxon>
        <taxon>Pseudonocardiales</taxon>
        <taxon>Pseudonocardiaceae</taxon>
        <taxon>Actinoalloteichus</taxon>
    </lineage>
</organism>
<dbReference type="InterPro" id="IPR006311">
    <property type="entry name" value="TAT_signal"/>
</dbReference>
<keyword evidence="1" id="KW-0732">Signal</keyword>
<reference evidence="3" key="1">
    <citation type="submission" date="2016-03" db="EMBL/GenBank/DDBJ databases">
        <title>Complete genome sequence of the type strain Actinoalloteichus hymeniacidonis DSM 45092.</title>
        <authorList>
            <person name="Schaffert L."/>
            <person name="Albersmeier A."/>
            <person name="Winkler A."/>
            <person name="Kalinowski J."/>
            <person name="Zotchev S."/>
            <person name="Ruckert C."/>
        </authorList>
    </citation>
    <scope>NUCLEOTIDE SEQUENCE [LARGE SCALE GENOMIC DNA]</scope>
    <source>
        <strain evidence="3">HPA177(T) (DSM 45092(T))</strain>
    </source>
</reference>
<dbReference type="Proteomes" id="UP000095210">
    <property type="component" value="Chromosome"/>
</dbReference>
<dbReference type="EMBL" id="CP014859">
    <property type="protein sequence ID" value="AOS62419.1"/>
    <property type="molecule type" value="Genomic_DNA"/>
</dbReference>